<evidence type="ECO:0000256" key="8">
    <source>
        <dbReference type="ARBA" id="ARBA00022840"/>
    </source>
</evidence>
<dbReference type="SUPFAM" id="SSF47384">
    <property type="entry name" value="Homodimeric domain of signal transducing histidine kinase"/>
    <property type="match status" value="1"/>
</dbReference>
<dbReference type="Pfam" id="PF01627">
    <property type="entry name" value="Hpt"/>
    <property type="match status" value="1"/>
</dbReference>
<dbReference type="Proteomes" id="UP001293718">
    <property type="component" value="Unassembled WGS sequence"/>
</dbReference>
<feature type="domain" description="PAC" evidence="19">
    <location>
        <begin position="411"/>
        <end position="463"/>
    </location>
</feature>
<dbReference type="PROSITE" id="PS50113">
    <property type="entry name" value="PAC"/>
    <property type="match status" value="3"/>
</dbReference>
<feature type="modified residue" description="Phosphohistidine" evidence="12">
    <location>
        <position position="1249"/>
    </location>
</feature>
<dbReference type="InterPro" id="IPR001789">
    <property type="entry name" value="Sig_transdc_resp-reg_receiver"/>
</dbReference>
<accession>A0ABU5IQ48</accession>
<dbReference type="Gene3D" id="3.30.450.20">
    <property type="entry name" value="PAS domain"/>
    <property type="match status" value="3"/>
</dbReference>
<dbReference type="PROSITE" id="PS50110">
    <property type="entry name" value="RESPONSE_REGULATORY"/>
    <property type="match status" value="1"/>
</dbReference>
<dbReference type="SMART" id="SM00388">
    <property type="entry name" value="HisKA"/>
    <property type="match status" value="1"/>
</dbReference>
<dbReference type="InterPro" id="IPR003594">
    <property type="entry name" value="HATPase_dom"/>
</dbReference>
<evidence type="ECO:0000256" key="5">
    <source>
        <dbReference type="ARBA" id="ARBA00022553"/>
    </source>
</evidence>
<dbReference type="InterPro" id="IPR013655">
    <property type="entry name" value="PAS_fold_3"/>
</dbReference>
<dbReference type="Gene3D" id="1.10.287.130">
    <property type="match status" value="1"/>
</dbReference>
<comment type="catalytic activity">
    <reaction evidence="1">
        <text>ATP + protein L-histidine = ADP + protein N-phospho-L-histidine.</text>
        <dbReference type="EC" id="2.7.13.3"/>
    </reaction>
</comment>
<feature type="domain" description="PAC" evidence="19">
    <location>
        <begin position="536"/>
        <end position="589"/>
    </location>
</feature>
<feature type="modified residue" description="4-aspartylphosphate" evidence="13">
    <location>
        <position position="1088"/>
    </location>
</feature>
<dbReference type="SMART" id="SM00387">
    <property type="entry name" value="HATPase_c"/>
    <property type="match status" value="1"/>
</dbReference>
<dbReference type="InterPro" id="IPR004358">
    <property type="entry name" value="Sig_transdc_His_kin-like_C"/>
</dbReference>
<dbReference type="CDD" id="cd16922">
    <property type="entry name" value="HATPase_EvgS-ArcB-TorS-like"/>
    <property type="match status" value="1"/>
</dbReference>
<dbReference type="SUPFAM" id="SSF52172">
    <property type="entry name" value="CheY-like"/>
    <property type="match status" value="1"/>
</dbReference>
<dbReference type="PANTHER" id="PTHR45339">
    <property type="entry name" value="HYBRID SIGNAL TRANSDUCTION HISTIDINE KINASE J"/>
    <property type="match status" value="1"/>
</dbReference>
<evidence type="ECO:0000256" key="12">
    <source>
        <dbReference type="PROSITE-ProRule" id="PRU00110"/>
    </source>
</evidence>
<feature type="domain" description="Histidine kinase" evidence="16">
    <location>
        <begin position="793"/>
        <end position="1013"/>
    </location>
</feature>
<gene>
    <name evidence="21" type="ORF">SM757_31035</name>
</gene>
<evidence type="ECO:0000259" key="18">
    <source>
        <dbReference type="PROSITE" id="PS50112"/>
    </source>
</evidence>
<evidence type="ECO:0000256" key="6">
    <source>
        <dbReference type="ARBA" id="ARBA00022692"/>
    </source>
</evidence>
<feature type="transmembrane region" description="Helical" evidence="15">
    <location>
        <begin position="26"/>
        <end position="43"/>
    </location>
</feature>
<dbReference type="InterPro" id="IPR003661">
    <property type="entry name" value="HisK_dim/P_dom"/>
</dbReference>
<dbReference type="SMART" id="SM00086">
    <property type="entry name" value="PAC"/>
    <property type="match status" value="3"/>
</dbReference>
<evidence type="ECO:0000256" key="2">
    <source>
        <dbReference type="ARBA" id="ARBA00004651"/>
    </source>
</evidence>
<evidence type="ECO:0000259" key="16">
    <source>
        <dbReference type="PROSITE" id="PS50109"/>
    </source>
</evidence>
<dbReference type="SMART" id="SM00448">
    <property type="entry name" value="REC"/>
    <property type="match status" value="1"/>
</dbReference>
<dbReference type="Pfam" id="PF08448">
    <property type="entry name" value="PAS_4"/>
    <property type="match status" value="1"/>
</dbReference>
<dbReference type="InterPro" id="IPR005467">
    <property type="entry name" value="His_kinase_dom"/>
</dbReference>
<dbReference type="Gene3D" id="1.20.120.160">
    <property type="entry name" value="HPT domain"/>
    <property type="match status" value="1"/>
</dbReference>
<sequence>MTTAATMAHAAARGRRLTLPVFLARLVWWCLLPLTLVSAWLAWDRVHSVELRSEDEARHQARNFAAAVDHVLAARIAALQMLARSPQLREAPQWQGLYQSAQGFRESFGAHVILADGTLRMVFNTSTPLGTVLPPLPQPKGRAAAPAALDSGTPAVGDVVTGPVLRKPLVGIAVPAPRADGTPMVLLAMTETAELQRQLDRVQLPGDWSIALLDSLGTPIARRSPAGVDLREAARFGSAPTLAPWQVVVEIPRSVYRARWARAAGSVVAAIVAATLMGALGGLLAGRRLARAVAALALPRPQRARAADDIAEIAAVRNLLEEATQGRRQAELDLSASEQRFQATFEQAAVGIALVAPDGRWMRVNHKLCDIVGYSDQEMLALTFQDITHPDDLDADLSEVRRMLAREITTYAMEKRYIRKDGAPVWINLTVSLTWQADGSPDCFIAVVEDIQARKQAELALRASEQRLQLFIEHAPVAMAMFDRGMRYMAVSRTWVDMYRLQRQLPLVGRWHYDVFPELPQQWKNVHQRALAGEVQSSDADLFERLDGSRQWVRWSVRPWYQGDGGVGGLVIFTEDITQRVLAEQALREQQAQALEDQRNARLAALNLMEDAVAARGRAEQANQALRESQAQLRKLAQAVEQGSEAIIITDTEGRIEYVNEAFTRQSGYARNEVLGRNPRLLQSGRTAVESFAALWRALRAGQPWKGSFVNRRRDGSEYIESAVVTPLRGEDGNITHYVSVQEDVTEKTRMAQELDAHRHHLEELVRQRTAQLDQALAAAETASRAKSAFLANMSHEIRTPMNAILGLTHLLGREAPTPQQAARLGKIEGAARHLLSIINDILDLSKIEAGKLQLDERDFSPHALLDHVRSIVGDAAAAKGLSILIDADHVPPWLRGDDTRVRQALLNYAGNAVKFTAQGQVTLRAQLLREDGQRRLLRFEVQDTGVGIPAEQLPRLFEAFEQADISTTRRHGGTGLGLAITRRLAALMGGEAGARSTPGQGSVFWFTAWLSRGEPLRAGAPAMAQAEAELRLHHAGARLLLAEDNAVNREVALELLRGAGLEVDVAENGLTALEQLQHRHYDLVLMDVQMPEMDGLEATRALRRRPELAALPVLAMTANAFDDDRAACLAAGMNDFVAKPVDPEGLYATLLKWLPGARELAPPTVLPPSTAALQTPPAAAPQAQGDLLARLALHPGVDVAAGLSNLPGMEDRYESLLRLFAEHHRQDAAKLSGHLARGELREATLLAHSLKSVALTLGATELAAIARALESRLREGAPASDDAVQRHAADLARTLPPLVQLIRDARA</sequence>
<dbReference type="InterPro" id="IPR008207">
    <property type="entry name" value="Sig_transdc_His_kin_Hpt_dom"/>
</dbReference>
<keyword evidence="10" id="KW-0902">Two-component regulatory system</keyword>
<dbReference type="InterPro" id="IPR036641">
    <property type="entry name" value="HPT_dom_sf"/>
</dbReference>
<dbReference type="EC" id="2.7.13.3" evidence="3"/>
<keyword evidence="6 15" id="KW-0812">Transmembrane</keyword>
<feature type="domain" description="HPt" evidence="20">
    <location>
        <begin position="1210"/>
        <end position="1308"/>
    </location>
</feature>
<evidence type="ECO:0000313" key="22">
    <source>
        <dbReference type="Proteomes" id="UP001293718"/>
    </source>
</evidence>
<dbReference type="PANTHER" id="PTHR45339:SF1">
    <property type="entry name" value="HYBRID SIGNAL TRANSDUCTION HISTIDINE KINASE J"/>
    <property type="match status" value="1"/>
</dbReference>
<evidence type="ECO:0000259" key="19">
    <source>
        <dbReference type="PROSITE" id="PS50113"/>
    </source>
</evidence>
<keyword evidence="4" id="KW-1003">Cell membrane</keyword>
<dbReference type="PROSITE" id="PS50109">
    <property type="entry name" value="HIS_KIN"/>
    <property type="match status" value="1"/>
</dbReference>
<keyword evidence="22" id="KW-1185">Reference proteome</keyword>
<dbReference type="Gene3D" id="3.30.565.10">
    <property type="entry name" value="Histidine kinase-like ATPase, C-terminal domain"/>
    <property type="match status" value="1"/>
</dbReference>
<dbReference type="Pfam" id="PF00512">
    <property type="entry name" value="HisKA"/>
    <property type="match status" value="1"/>
</dbReference>
<dbReference type="SUPFAM" id="SSF47226">
    <property type="entry name" value="Histidine-containing phosphotransfer domain, HPT domain"/>
    <property type="match status" value="1"/>
</dbReference>
<dbReference type="InterPro" id="IPR036097">
    <property type="entry name" value="HisK_dim/P_sf"/>
</dbReference>
<dbReference type="RefSeq" id="WP_322468297.1">
    <property type="nucleotide sequence ID" value="NZ_JAXOJX010000093.1"/>
</dbReference>
<evidence type="ECO:0000256" key="13">
    <source>
        <dbReference type="PROSITE-ProRule" id="PRU00169"/>
    </source>
</evidence>
<dbReference type="SMART" id="SM00091">
    <property type="entry name" value="PAS"/>
    <property type="match status" value="3"/>
</dbReference>
<reference evidence="21 22" key="1">
    <citation type="submission" date="2023-11" db="EMBL/GenBank/DDBJ databases">
        <title>Draft genome of Azohydromonas lata strain H1 (DSM1123), a polyhydroxyalkanoate producer.</title>
        <authorList>
            <person name="Traversa D."/>
            <person name="D'Addabbo P."/>
            <person name="Pazzani C."/>
            <person name="Manzari C."/>
            <person name="Chiara M."/>
            <person name="Scrascia M."/>
        </authorList>
    </citation>
    <scope>NUCLEOTIDE SEQUENCE [LARGE SCALE GENOMIC DNA]</scope>
    <source>
        <strain evidence="21 22">H1</strain>
    </source>
</reference>
<dbReference type="CDD" id="cd17546">
    <property type="entry name" value="REC_hyHK_CKI1_RcsC-like"/>
    <property type="match status" value="1"/>
</dbReference>
<evidence type="ECO:0000256" key="14">
    <source>
        <dbReference type="SAM" id="Coils"/>
    </source>
</evidence>
<evidence type="ECO:0000256" key="7">
    <source>
        <dbReference type="ARBA" id="ARBA00022741"/>
    </source>
</evidence>
<dbReference type="NCBIfam" id="TIGR00229">
    <property type="entry name" value="sensory_box"/>
    <property type="match status" value="3"/>
</dbReference>
<evidence type="ECO:0000256" key="3">
    <source>
        <dbReference type="ARBA" id="ARBA00012438"/>
    </source>
</evidence>
<feature type="domain" description="PAS" evidence="18">
    <location>
        <begin position="632"/>
        <end position="678"/>
    </location>
</feature>
<dbReference type="CDD" id="cd00130">
    <property type="entry name" value="PAS"/>
    <property type="match status" value="3"/>
</dbReference>
<evidence type="ECO:0000256" key="15">
    <source>
        <dbReference type="SAM" id="Phobius"/>
    </source>
</evidence>
<dbReference type="SUPFAM" id="SSF55874">
    <property type="entry name" value="ATPase domain of HSP90 chaperone/DNA topoisomerase II/histidine kinase"/>
    <property type="match status" value="1"/>
</dbReference>
<dbReference type="InterPro" id="IPR013656">
    <property type="entry name" value="PAS_4"/>
</dbReference>
<dbReference type="Pfam" id="PF13426">
    <property type="entry name" value="PAS_9"/>
    <property type="match status" value="1"/>
</dbReference>
<dbReference type="InterPro" id="IPR000014">
    <property type="entry name" value="PAS"/>
</dbReference>
<dbReference type="InterPro" id="IPR000700">
    <property type="entry name" value="PAS-assoc_C"/>
</dbReference>
<keyword evidence="11 15" id="KW-0472">Membrane</keyword>
<evidence type="ECO:0000256" key="4">
    <source>
        <dbReference type="ARBA" id="ARBA00022475"/>
    </source>
</evidence>
<dbReference type="EMBL" id="JAXOJX010000093">
    <property type="protein sequence ID" value="MDZ5461020.1"/>
    <property type="molecule type" value="Genomic_DNA"/>
</dbReference>
<comment type="subcellular location">
    <subcellularLocation>
        <location evidence="2">Cell membrane</location>
        <topology evidence="2">Multi-pass membrane protein</topology>
    </subcellularLocation>
</comment>
<feature type="coiled-coil region" evidence="14">
    <location>
        <begin position="612"/>
        <end position="646"/>
    </location>
</feature>
<dbReference type="Gene3D" id="3.40.50.2300">
    <property type="match status" value="1"/>
</dbReference>
<keyword evidence="9 15" id="KW-1133">Transmembrane helix</keyword>
<dbReference type="SUPFAM" id="SSF55785">
    <property type="entry name" value="PYP-like sensor domain (PAS domain)"/>
    <property type="match status" value="3"/>
</dbReference>
<dbReference type="CDD" id="cd00082">
    <property type="entry name" value="HisKA"/>
    <property type="match status" value="1"/>
</dbReference>
<evidence type="ECO:0000256" key="11">
    <source>
        <dbReference type="ARBA" id="ARBA00023136"/>
    </source>
</evidence>
<organism evidence="21 22">
    <name type="scientific">Azohydromonas lata</name>
    <dbReference type="NCBI Taxonomy" id="45677"/>
    <lineage>
        <taxon>Bacteria</taxon>
        <taxon>Pseudomonadati</taxon>
        <taxon>Pseudomonadota</taxon>
        <taxon>Betaproteobacteria</taxon>
        <taxon>Burkholderiales</taxon>
        <taxon>Sphaerotilaceae</taxon>
        <taxon>Azohydromonas</taxon>
    </lineage>
</organism>
<keyword evidence="8" id="KW-0067">ATP-binding</keyword>
<feature type="domain" description="PAS" evidence="18">
    <location>
        <begin position="337"/>
        <end position="407"/>
    </location>
</feature>
<dbReference type="Pfam" id="PF08447">
    <property type="entry name" value="PAS_3"/>
    <property type="match status" value="1"/>
</dbReference>
<dbReference type="PRINTS" id="PR00344">
    <property type="entry name" value="BCTRLSENSOR"/>
</dbReference>
<dbReference type="PROSITE" id="PS50112">
    <property type="entry name" value="PAS"/>
    <property type="match status" value="2"/>
</dbReference>
<keyword evidence="7" id="KW-0547">Nucleotide-binding</keyword>
<dbReference type="PROSITE" id="PS50894">
    <property type="entry name" value="HPT"/>
    <property type="match status" value="1"/>
</dbReference>
<dbReference type="Pfam" id="PF02518">
    <property type="entry name" value="HATPase_c"/>
    <property type="match status" value="1"/>
</dbReference>
<dbReference type="InterPro" id="IPR011006">
    <property type="entry name" value="CheY-like_superfamily"/>
</dbReference>
<comment type="caution">
    <text evidence="21">The sequence shown here is derived from an EMBL/GenBank/DDBJ whole genome shotgun (WGS) entry which is preliminary data.</text>
</comment>
<dbReference type="InterPro" id="IPR035965">
    <property type="entry name" value="PAS-like_dom_sf"/>
</dbReference>
<evidence type="ECO:0000259" key="17">
    <source>
        <dbReference type="PROSITE" id="PS50110"/>
    </source>
</evidence>
<feature type="domain" description="Response regulatory" evidence="17">
    <location>
        <begin position="1039"/>
        <end position="1155"/>
    </location>
</feature>
<keyword evidence="5 13" id="KW-0597">Phosphoprotein</keyword>
<name>A0ABU5IQ48_9BURK</name>
<protein>
    <recommendedName>
        <fullName evidence="3">histidine kinase</fullName>
        <ecNumber evidence="3">2.7.13.3</ecNumber>
    </recommendedName>
</protein>
<keyword evidence="14" id="KW-0175">Coiled coil</keyword>
<evidence type="ECO:0000259" key="20">
    <source>
        <dbReference type="PROSITE" id="PS50894"/>
    </source>
</evidence>
<proteinExistence type="predicted"/>
<evidence type="ECO:0000256" key="10">
    <source>
        <dbReference type="ARBA" id="ARBA00023012"/>
    </source>
</evidence>
<dbReference type="InterPro" id="IPR001610">
    <property type="entry name" value="PAC"/>
</dbReference>
<evidence type="ECO:0000313" key="21">
    <source>
        <dbReference type="EMBL" id="MDZ5461020.1"/>
    </source>
</evidence>
<feature type="coiled-coil region" evidence="14">
    <location>
        <begin position="313"/>
        <end position="340"/>
    </location>
</feature>
<dbReference type="Pfam" id="PF00072">
    <property type="entry name" value="Response_reg"/>
    <property type="match status" value="1"/>
</dbReference>
<evidence type="ECO:0000256" key="9">
    <source>
        <dbReference type="ARBA" id="ARBA00022989"/>
    </source>
</evidence>
<evidence type="ECO:0000256" key="1">
    <source>
        <dbReference type="ARBA" id="ARBA00000085"/>
    </source>
</evidence>
<feature type="domain" description="PAC" evidence="19">
    <location>
        <begin position="703"/>
        <end position="757"/>
    </location>
</feature>
<dbReference type="InterPro" id="IPR036890">
    <property type="entry name" value="HATPase_C_sf"/>
</dbReference>